<dbReference type="SUPFAM" id="SSF109854">
    <property type="entry name" value="DinB/YfiT-like putative metalloenzymes"/>
    <property type="match status" value="1"/>
</dbReference>
<dbReference type="Proteomes" id="UP000321617">
    <property type="component" value="Unassembled WGS sequence"/>
</dbReference>
<dbReference type="GO" id="GO:0046872">
    <property type="term" value="F:metal ion binding"/>
    <property type="evidence" value="ECO:0007669"/>
    <property type="project" value="InterPro"/>
</dbReference>
<dbReference type="RefSeq" id="WP_147138359.1">
    <property type="nucleotide sequence ID" value="NZ_BAABIJ010000002.1"/>
</dbReference>
<proteinExistence type="predicted"/>
<gene>
    <name evidence="2" type="ORF">LX16_2501</name>
</gene>
<dbReference type="InterPro" id="IPR017517">
    <property type="entry name" value="Maleyloyr_isom"/>
</dbReference>
<reference evidence="2 3" key="1">
    <citation type="journal article" date="2013" name="Stand. Genomic Sci.">
        <title>Genomic Encyclopedia of Type Strains, Phase I: The one thousand microbial genomes (KMG-I) project.</title>
        <authorList>
            <person name="Kyrpides N.C."/>
            <person name="Woyke T."/>
            <person name="Eisen J.A."/>
            <person name="Garrity G."/>
            <person name="Lilburn T.G."/>
            <person name="Beck B.J."/>
            <person name="Whitman W.B."/>
            <person name="Hugenholtz P."/>
            <person name="Klenk H.P."/>
        </authorList>
    </citation>
    <scope>NUCLEOTIDE SEQUENCE [LARGE SCALE GENOMIC DNA]</scope>
    <source>
        <strain evidence="2 3">DSM 45044</strain>
    </source>
</reference>
<evidence type="ECO:0000313" key="3">
    <source>
        <dbReference type="Proteomes" id="UP000321617"/>
    </source>
</evidence>
<feature type="domain" description="Mycothiol-dependent maleylpyruvate isomerase metal-binding" evidence="1">
    <location>
        <begin position="6"/>
        <end position="128"/>
    </location>
</feature>
<dbReference type="NCBIfam" id="TIGR03086">
    <property type="entry name" value="TIGR03086 family metal-binding protein"/>
    <property type="match status" value="1"/>
</dbReference>
<dbReference type="InterPro" id="IPR017520">
    <property type="entry name" value="CHP03086"/>
</dbReference>
<dbReference type="InterPro" id="IPR034660">
    <property type="entry name" value="DinB/YfiT-like"/>
</dbReference>
<dbReference type="NCBIfam" id="TIGR03083">
    <property type="entry name" value="maleylpyruvate isomerase family mycothiol-dependent enzyme"/>
    <property type="match status" value="1"/>
</dbReference>
<dbReference type="Gene3D" id="1.20.120.450">
    <property type="entry name" value="dinb family like domain"/>
    <property type="match status" value="1"/>
</dbReference>
<dbReference type="EMBL" id="VLLL01000006">
    <property type="protein sequence ID" value="TWJ11767.1"/>
    <property type="molecule type" value="Genomic_DNA"/>
</dbReference>
<organism evidence="2 3">
    <name type="scientific">Stackebrandtia albiflava</name>
    <dbReference type="NCBI Taxonomy" id="406432"/>
    <lineage>
        <taxon>Bacteria</taxon>
        <taxon>Bacillati</taxon>
        <taxon>Actinomycetota</taxon>
        <taxon>Actinomycetes</taxon>
        <taxon>Glycomycetales</taxon>
        <taxon>Glycomycetaceae</taxon>
        <taxon>Stackebrandtia</taxon>
    </lineage>
</organism>
<name>A0A562V1T8_9ACTN</name>
<evidence type="ECO:0000259" key="1">
    <source>
        <dbReference type="Pfam" id="PF11716"/>
    </source>
</evidence>
<protein>
    <submittedName>
        <fullName evidence="2">Uncharacterized protein (TIGR03086 family)</fullName>
    </submittedName>
</protein>
<keyword evidence="3" id="KW-1185">Reference proteome</keyword>
<comment type="caution">
    <text evidence="2">The sequence shown here is derived from an EMBL/GenBank/DDBJ whole genome shotgun (WGS) entry which is preliminary data.</text>
</comment>
<dbReference type="AlphaFoldDB" id="A0A562V1T8"/>
<accession>A0A562V1T8</accession>
<dbReference type="Pfam" id="PF11716">
    <property type="entry name" value="MDMPI_N"/>
    <property type="match status" value="1"/>
</dbReference>
<dbReference type="InterPro" id="IPR024344">
    <property type="entry name" value="MDMPI_metal-binding"/>
</dbReference>
<evidence type="ECO:0000313" key="2">
    <source>
        <dbReference type="EMBL" id="TWJ11767.1"/>
    </source>
</evidence>
<dbReference type="OrthoDB" id="5185819at2"/>
<sequence>MTPDLAPAAETMRRLLTQVTDDQLDLPTPCERYRLGDLVEHVGGLASAFIDAARKAPGAGGAGPSGDAARLPPKWREIYGERLTELGEAWRDPAAWEGRTRAGGVDLAGSEAGAVALDELVLHGWDVARAVGLPYEPDEATLDVVEPFVASFSGPGHEEARNGLFGPEVTPPAGASRFARVLAMAGRDPEWRPDGPRG</sequence>